<organism evidence="1 2">
    <name type="scientific">Stigmatella aurantiaca (strain DW4/3-1)</name>
    <dbReference type="NCBI Taxonomy" id="378806"/>
    <lineage>
        <taxon>Bacteria</taxon>
        <taxon>Pseudomonadati</taxon>
        <taxon>Myxococcota</taxon>
        <taxon>Myxococcia</taxon>
        <taxon>Myxococcales</taxon>
        <taxon>Cystobacterineae</taxon>
        <taxon>Archangiaceae</taxon>
        <taxon>Stigmatella</taxon>
    </lineage>
</organism>
<name>E3FPG4_STIAD</name>
<dbReference type="HOGENOM" id="CLU_962818_0_0_7"/>
<evidence type="ECO:0000313" key="2">
    <source>
        <dbReference type="Proteomes" id="UP000001351"/>
    </source>
</evidence>
<dbReference type="AlphaFoldDB" id="E3FPG4"/>
<dbReference type="Proteomes" id="UP000001351">
    <property type="component" value="Chromosome"/>
</dbReference>
<evidence type="ECO:0000313" key="1">
    <source>
        <dbReference type="EMBL" id="ADO73159.1"/>
    </source>
</evidence>
<proteinExistence type="predicted"/>
<dbReference type="KEGG" id="sur:STAUR_5388"/>
<dbReference type="EMBL" id="CP002271">
    <property type="protein sequence ID" value="ADO73159.1"/>
    <property type="molecule type" value="Genomic_DNA"/>
</dbReference>
<gene>
    <name evidence="1" type="ordered locus">STAUR_5388</name>
</gene>
<accession>E3FPG4</accession>
<reference evidence="1 2" key="1">
    <citation type="journal article" date="2011" name="Mol. Biol. Evol.">
        <title>Comparative genomic analysis of fruiting body formation in Myxococcales.</title>
        <authorList>
            <person name="Huntley S."/>
            <person name="Hamann N."/>
            <person name="Wegener-Feldbrugge S."/>
            <person name="Treuner-Lange A."/>
            <person name="Kube M."/>
            <person name="Reinhardt R."/>
            <person name="Klages S."/>
            <person name="Muller R."/>
            <person name="Ronning C.M."/>
            <person name="Nierman W.C."/>
            <person name="Sogaard-Andersen L."/>
        </authorList>
    </citation>
    <scope>NUCLEOTIDE SEQUENCE [LARGE SCALE GENOMIC DNA]</scope>
    <source>
        <strain evidence="1 2">DW4/3-1</strain>
    </source>
</reference>
<dbReference type="STRING" id="378806.STAUR_5388"/>
<dbReference type="OrthoDB" id="5381007at2"/>
<sequence>MLLPLPLVLLLSGLLRPEVPAGTTRGMHTSPMLDNEQRMRLITYRHGCGSGAECEPPLACLYEARYNQAYCTDSQCMMDTQCPEDHVCRALATKENGLLVRICVPIGVRQEGEYCDPAPQDRGHACAAGLVCSGHDYHWCGRPCRLGSQAAGCPEGFFCADTAPEPICLPTCAGRECPESQNCVRFAEGASVCARVYGPNCRESPCPEGQVCRALTAPTHPGKTWMECIERCGQNSPPCGIGKVCDVGQCLPACNPQGPAVCDEGFRCRQLWPDSPFACHPDW</sequence>
<protein>
    <submittedName>
        <fullName evidence="1">Uncharacterized protein</fullName>
    </submittedName>
</protein>
<keyword evidence="2" id="KW-1185">Reference proteome</keyword>